<dbReference type="PRINTS" id="PR00180">
    <property type="entry name" value="CRETINALDHBP"/>
</dbReference>
<dbReference type="EnsemblMetazoa" id="AMEC003717-RA">
    <property type="protein sequence ID" value="AMEC003717-PA"/>
    <property type="gene ID" value="AMEC003717"/>
</dbReference>
<dbReference type="InterPro" id="IPR036865">
    <property type="entry name" value="CRAL-TRIO_dom_sf"/>
</dbReference>
<dbReference type="Proteomes" id="UP000075902">
    <property type="component" value="Unassembled WGS sequence"/>
</dbReference>
<dbReference type="STRING" id="34690.A0A182TK06"/>
<dbReference type="Gene3D" id="1.20.5.1200">
    <property type="entry name" value="Alpha-tocopherol transfer"/>
    <property type="match status" value="1"/>
</dbReference>
<evidence type="ECO:0000313" key="2">
    <source>
        <dbReference type="EnsemblMetazoa" id="AMEC003717-PA"/>
    </source>
</evidence>
<keyword evidence="3" id="KW-1185">Reference proteome</keyword>
<evidence type="ECO:0000259" key="1">
    <source>
        <dbReference type="PROSITE" id="PS50191"/>
    </source>
</evidence>
<dbReference type="CDD" id="cd00170">
    <property type="entry name" value="SEC14"/>
    <property type="match status" value="1"/>
</dbReference>
<evidence type="ECO:0000313" key="3">
    <source>
        <dbReference type="Proteomes" id="UP000075902"/>
    </source>
</evidence>
<name>A0A182TK06_9DIPT</name>
<dbReference type="GO" id="GO:0016020">
    <property type="term" value="C:membrane"/>
    <property type="evidence" value="ECO:0007669"/>
    <property type="project" value="TreeGrafter"/>
</dbReference>
<dbReference type="SUPFAM" id="SSF52087">
    <property type="entry name" value="CRAL/TRIO domain"/>
    <property type="match status" value="1"/>
</dbReference>
<dbReference type="InterPro" id="IPR001251">
    <property type="entry name" value="CRAL-TRIO_dom"/>
</dbReference>
<reference evidence="3" key="1">
    <citation type="submission" date="2014-01" db="EMBL/GenBank/DDBJ databases">
        <title>The Genome Sequence of Anopheles melas CM1001059_A (V2).</title>
        <authorList>
            <consortium name="The Broad Institute Genomics Platform"/>
            <person name="Neafsey D.E."/>
            <person name="Besansky N."/>
            <person name="Howell P."/>
            <person name="Walton C."/>
            <person name="Young S.K."/>
            <person name="Zeng Q."/>
            <person name="Gargeya S."/>
            <person name="Fitzgerald M."/>
            <person name="Haas B."/>
            <person name="Abouelleil A."/>
            <person name="Allen A.W."/>
            <person name="Alvarado L."/>
            <person name="Arachchi H.M."/>
            <person name="Berlin A.M."/>
            <person name="Chapman S.B."/>
            <person name="Gainer-Dewar J."/>
            <person name="Goldberg J."/>
            <person name="Griggs A."/>
            <person name="Gujja S."/>
            <person name="Hansen M."/>
            <person name="Howarth C."/>
            <person name="Imamovic A."/>
            <person name="Ireland A."/>
            <person name="Larimer J."/>
            <person name="McCowan C."/>
            <person name="Murphy C."/>
            <person name="Pearson M."/>
            <person name="Poon T.W."/>
            <person name="Priest M."/>
            <person name="Roberts A."/>
            <person name="Saif S."/>
            <person name="Shea T."/>
            <person name="Sisk P."/>
            <person name="Sykes S."/>
            <person name="Wortman J."/>
            <person name="Nusbaum C."/>
            <person name="Birren B."/>
        </authorList>
    </citation>
    <scope>NUCLEOTIDE SEQUENCE [LARGE SCALE GENOMIC DNA]</scope>
    <source>
        <strain evidence="3">CM1001059</strain>
    </source>
</reference>
<dbReference type="Pfam" id="PF00650">
    <property type="entry name" value="CRAL_TRIO"/>
    <property type="match status" value="1"/>
</dbReference>
<proteinExistence type="predicted"/>
<dbReference type="GO" id="GO:1902936">
    <property type="term" value="F:phosphatidylinositol bisphosphate binding"/>
    <property type="evidence" value="ECO:0007669"/>
    <property type="project" value="TreeGrafter"/>
</dbReference>
<dbReference type="PANTHER" id="PTHR10174:SF220">
    <property type="entry name" value="LD41874P"/>
    <property type="match status" value="1"/>
</dbReference>
<organism evidence="2 3">
    <name type="scientific">Anopheles melas</name>
    <dbReference type="NCBI Taxonomy" id="34690"/>
    <lineage>
        <taxon>Eukaryota</taxon>
        <taxon>Metazoa</taxon>
        <taxon>Ecdysozoa</taxon>
        <taxon>Arthropoda</taxon>
        <taxon>Hexapoda</taxon>
        <taxon>Insecta</taxon>
        <taxon>Pterygota</taxon>
        <taxon>Neoptera</taxon>
        <taxon>Endopterygota</taxon>
        <taxon>Diptera</taxon>
        <taxon>Nematocera</taxon>
        <taxon>Culicoidea</taxon>
        <taxon>Culicidae</taxon>
        <taxon>Anophelinae</taxon>
        <taxon>Anopheles</taxon>
    </lineage>
</organism>
<dbReference type="SMART" id="SM00516">
    <property type="entry name" value="SEC14"/>
    <property type="match status" value="1"/>
</dbReference>
<reference evidence="2" key="2">
    <citation type="submission" date="2020-05" db="UniProtKB">
        <authorList>
            <consortium name="EnsemblMetazoa"/>
        </authorList>
    </citation>
    <scope>IDENTIFICATION</scope>
    <source>
        <strain evidence="2">CM1001059</strain>
    </source>
</reference>
<dbReference type="VEuPathDB" id="VectorBase:AMEC003717"/>
<protein>
    <submittedName>
        <fullName evidence="2">CRAL-TRIO domain-containing protein</fullName>
    </submittedName>
</protein>
<dbReference type="AlphaFoldDB" id="A0A182TK06"/>
<accession>A0A182TK06</accession>
<feature type="domain" description="CRAL-TRIO" evidence="1">
    <location>
        <begin position="17"/>
        <end position="179"/>
    </location>
</feature>
<dbReference type="PANTHER" id="PTHR10174">
    <property type="entry name" value="ALPHA-TOCOPHEROL TRANSFER PROTEIN-RELATED"/>
    <property type="match status" value="1"/>
</dbReference>
<dbReference type="Gene3D" id="3.40.525.10">
    <property type="entry name" value="CRAL-TRIO lipid binding domain"/>
    <property type="match status" value="1"/>
</dbReference>
<dbReference type="PROSITE" id="PS50191">
    <property type="entry name" value="CRAL_TRIO"/>
    <property type="match status" value="1"/>
</dbReference>
<sequence length="322" mass="36982">MKAKQNFISDRLTTKSIQNALDDRAVQILPKRDQHGRRILYMEMGAKWNCTKVPSMEVIRCTNLLMEMVGREPATQLHGIVFVINFDRLSLSHISQFPPKFVKTVVDHGQKHSPYRIKGIHIVNNARMFNIFFKIFKPFLGKKWSQRIFLHGVDFASLHDHIAPDCLPSTLGGTYELPAYEGAVIGQLVDCYKEKFEVLVVQLHKVPEQLTFAVGRIERAAVRGRQTLGADAFRQPAVVAVVEVHLVPQLLRDERLEDGEQHVEQHRVVDDVDALQLQRAALLDPLQADHRVLGRRLRHVRHRQAVKVEDDAYAVYLHERIH</sequence>